<dbReference type="RefSeq" id="WP_252797247.1">
    <property type="nucleotide sequence ID" value="NZ_CP097118.1"/>
</dbReference>
<sequence>MLNFMTVGQGFPVVLLHGYELDSSSLMPLLEPFFQNQSVAYQRIYIDLPGMGKSRDQLFINSAKTLQMVVEVIKALQLSKFVVLGQSYGGYLATRLVNYFPQELVAQLLVVPMVVPATSKRKLAQLQHTYVSPDVTQFSADFANVNVVLNQLKYRYYQQQIATVMTQNQSPVLTRALQSIRYELPDLRGQKSKLATTALVGKYDNIVGNQDVERLRGHYLNLKLKHYQNSGHNLMIDETDRFYADLTTFLRTLF</sequence>
<evidence type="ECO:0000259" key="1">
    <source>
        <dbReference type="Pfam" id="PF00561"/>
    </source>
</evidence>
<keyword evidence="3" id="KW-1185">Reference proteome</keyword>
<dbReference type="Pfam" id="PF00561">
    <property type="entry name" value="Abhydrolase_1"/>
    <property type="match status" value="1"/>
</dbReference>
<dbReference type="Proteomes" id="UP001057025">
    <property type="component" value="Chromosome"/>
</dbReference>
<reference evidence="2" key="1">
    <citation type="submission" date="2022-05" db="EMBL/GenBank/DDBJ databases">
        <authorList>
            <person name="Oliphant S.A."/>
            <person name="Watson-Haigh N.S."/>
            <person name="Sumby K.M."/>
            <person name="Gardner J.M."/>
            <person name="Jiranek V."/>
        </authorList>
    </citation>
    <scope>NUCLEOTIDE SEQUENCE</scope>
    <source>
        <strain evidence="2">KI11_C11</strain>
    </source>
</reference>
<dbReference type="InterPro" id="IPR029058">
    <property type="entry name" value="AB_hydrolase_fold"/>
</dbReference>
<proteinExistence type="predicted"/>
<dbReference type="InterPro" id="IPR000073">
    <property type="entry name" value="AB_hydrolase_1"/>
</dbReference>
<dbReference type="PANTHER" id="PTHR43798">
    <property type="entry name" value="MONOACYLGLYCEROL LIPASE"/>
    <property type="match status" value="1"/>
</dbReference>
<feature type="domain" description="AB hydrolase-1" evidence="1">
    <location>
        <begin position="12"/>
        <end position="238"/>
    </location>
</feature>
<gene>
    <name evidence="2" type="ORF">M3M39_00250</name>
</gene>
<evidence type="ECO:0000313" key="3">
    <source>
        <dbReference type="Proteomes" id="UP001057025"/>
    </source>
</evidence>
<dbReference type="PANTHER" id="PTHR43798:SF6">
    <property type="entry name" value="HYDROLASE, PUTATIVE (AFU_ORTHOLOGUE AFUA_4G13070)-RELATED"/>
    <property type="match status" value="1"/>
</dbReference>
<protein>
    <submittedName>
        <fullName evidence="2">Alpha/beta hydrolase</fullName>
    </submittedName>
</protein>
<keyword evidence="2" id="KW-0378">Hydrolase</keyword>
<dbReference type="InterPro" id="IPR050266">
    <property type="entry name" value="AB_hydrolase_sf"/>
</dbReference>
<dbReference type="EMBL" id="CP097118">
    <property type="protein sequence ID" value="USS87957.1"/>
    <property type="molecule type" value="Genomic_DNA"/>
</dbReference>
<dbReference type="GO" id="GO:0016787">
    <property type="term" value="F:hydrolase activity"/>
    <property type="evidence" value="ECO:0007669"/>
    <property type="project" value="UniProtKB-KW"/>
</dbReference>
<organism evidence="2 3">
    <name type="scientific">Fructilactobacillus hinvesii</name>
    <dbReference type="NCBI Taxonomy" id="2940300"/>
    <lineage>
        <taxon>Bacteria</taxon>
        <taxon>Bacillati</taxon>
        <taxon>Bacillota</taxon>
        <taxon>Bacilli</taxon>
        <taxon>Lactobacillales</taxon>
        <taxon>Lactobacillaceae</taxon>
        <taxon>Fructilactobacillus</taxon>
    </lineage>
</organism>
<dbReference type="SUPFAM" id="SSF53474">
    <property type="entry name" value="alpha/beta-Hydrolases"/>
    <property type="match status" value="1"/>
</dbReference>
<dbReference type="Gene3D" id="3.40.50.1820">
    <property type="entry name" value="alpha/beta hydrolase"/>
    <property type="match status" value="1"/>
</dbReference>
<accession>A0ABY5BSC5</accession>
<name>A0ABY5BSC5_9LACO</name>
<evidence type="ECO:0000313" key="2">
    <source>
        <dbReference type="EMBL" id="USS87957.1"/>
    </source>
</evidence>